<dbReference type="Gene3D" id="3.40.525.10">
    <property type="entry name" value="CRAL-TRIO lipid binding domain"/>
    <property type="match status" value="1"/>
</dbReference>
<evidence type="ECO:0000313" key="3">
    <source>
        <dbReference type="Proteomes" id="UP000594364"/>
    </source>
</evidence>
<dbReference type="PANTHER" id="PTHR46590:SF1">
    <property type="entry name" value="PHOSPHATIDYLINOSITOL TRANSFER PROTEIN CSR1"/>
    <property type="match status" value="1"/>
</dbReference>
<dbReference type="InterPro" id="IPR036865">
    <property type="entry name" value="CRAL-TRIO_dom_sf"/>
</dbReference>
<dbReference type="PROSITE" id="PS50191">
    <property type="entry name" value="CRAL_TRIO"/>
    <property type="match status" value="1"/>
</dbReference>
<evidence type="ECO:0000259" key="1">
    <source>
        <dbReference type="PROSITE" id="PS50191"/>
    </source>
</evidence>
<dbReference type="InterPro" id="IPR011074">
    <property type="entry name" value="CRAL/TRIO_N_dom"/>
</dbReference>
<dbReference type="Pfam" id="PF00650">
    <property type="entry name" value="CRAL_TRIO"/>
    <property type="match status" value="1"/>
</dbReference>
<dbReference type="InterPro" id="IPR001251">
    <property type="entry name" value="CRAL-TRIO_dom"/>
</dbReference>
<sequence length="499" mass="56947">MASATNVIAEGHLGNLTAEQEALLRQFWRTVFLLYNMFETAGPIVSDVASIKAESTKQSAGWFGRKSAPAPPATKYSGDVIDALNIITKDEYEQQRLIKQFQQLLAARSPESIRKFKEGLASLSPEAIQQLRDVLETQSQDSIREFQKILHGQTAQSIRAMVTAAVKHEHPDMLILRFLRARKWDVNKSLMMLFKALTWRTSQAHVDDDVMVHGEAGAAEDEKNGDKAARILGRDFMKQIRMGKSFFHGVDRQNRPITVVRARLHKASDQCVESIERYTTYLCETGRFALTPPVETACLIFDLTGFTLANMDYVPVKFMIMCFEANYPESLGVILIHNAPWVFKACWRIIHGWLDPVIASKVNFTYTRQDLEEFIAPDRLIKELGGDEDWEYKYEEPVPGENAAMADTESRDRLIREREDIAVRFEAVTKEWVLRPDGDEGEELRAKRDAIAKEIQENYWSMDKYVRARSLYDRQGILQGGGEVRWYDYKQNGTTNGSA</sequence>
<dbReference type="InterPro" id="IPR036273">
    <property type="entry name" value="CRAL/TRIO_N_dom_sf"/>
</dbReference>
<dbReference type="SMART" id="SM01100">
    <property type="entry name" value="CRAL_TRIO_N"/>
    <property type="match status" value="1"/>
</dbReference>
<protein>
    <recommendedName>
        <fullName evidence="1">CRAL-TRIO domain-containing protein</fullName>
    </recommendedName>
</protein>
<dbReference type="CDD" id="cd00170">
    <property type="entry name" value="SEC14"/>
    <property type="match status" value="1"/>
</dbReference>
<dbReference type="OrthoDB" id="43460at2759"/>
<gene>
    <name evidence="2" type="ORF">C2857_004418</name>
</gene>
<evidence type="ECO:0000313" key="2">
    <source>
        <dbReference type="EMBL" id="QPG96510.1"/>
    </source>
</evidence>
<dbReference type="EMBL" id="CP031386">
    <property type="protein sequence ID" value="QPG96510.1"/>
    <property type="molecule type" value="Genomic_DNA"/>
</dbReference>
<accession>A0A7S9KP50</accession>
<feature type="domain" description="CRAL-TRIO" evidence="1">
    <location>
        <begin position="247"/>
        <end position="392"/>
    </location>
</feature>
<proteinExistence type="predicted"/>
<keyword evidence="3" id="KW-1185">Reference proteome</keyword>
<dbReference type="SMART" id="SM00516">
    <property type="entry name" value="SEC14"/>
    <property type="match status" value="1"/>
</dbReference>
<dbReference type="Pfam" id="PF03765">
    <property type="entry name" value="CRAL_TRIO_N"/>
    <property type="match status" value="1"/>
</dbReference>
<reference evidence="2 3" key="1">
    <citation type="journal article" date="2018" name="PLoS Genet.">
        <title>Repeat elements organise 3D genome structure and mediate transcription in the filamentous fungus Epichloe festucae.</title>
        <authorList>
            <person name="Winter D.J."/>
            <person name="Ganley A.R.D."/>
            <person name="Young C.A."/>
            <person name="Liachko I."/>
            <person name="Schardl C.L."/>
            <person name="Dupont P.Y."/>
            <person name="Berry D."/>
            <person name="Ram A."/>
            <person name="Scott B."/>
            <person name="Cox M.P."/>
        </authorList>
    </citation>
    <scope>NUCLEOTIDE SEQUENCE [LARGE SCALE GENOMIC DNA]</scope>
    <source>
        <strain evidence="2 3">Fl1</strain>
    </source>
</reference>
<organism evidence="2 3">
    <name type="scientific">Epichloe festucae (strain Fl1)</name>
    <dbReference type="NCBI Taxonomy" id="877507"/>
    <lineage>
        <taxon>Eukaryota</taxon>
        <taxon>Fungi</taxon>
        <taxon>Dikarya</taxon>
        <taxon>Ascomycota</taxon>
        <taxon>Pezizomycotina</taxon>
        <taxon>Sordariomycetes</taxon>
        <taxon>Hypocreomycetidae</taxon>
        <taxon>Hypocreales</taxon>
        <taxon>Clavicipitaceae</taxon>
        <taxon>Epichloe</taxon>
    </lineage>
</organism>
<dbReference type="InterPro" id="IPR052432">
    <property type="entry name" value="PITP/CRAL-TRIO"/>
</dbReference>
<dbReference type="SUPFAM" id="SSF46938">
    <property type="entry name" value="CRAL/TRIO N-terminal domain"/>
    <property type="match status" value="1"/>
</dbReference>
<dbReference type="PANTHER" id="PTHR46590">
    <property type="entry name" value="PHOSPHATIDYLINOSITOL TRANSFER PROTEIN CSR1-RELATED"/>
    <property type="match status" value="1"/>
</dbReference>
<name>A0A7S9KP50_EPIFF</name>
<dbReference type="SUPFAM" id="SSF52087">
    <property type="entry name" value="CRAL/TRIO domain"/>
    <property type="match status" value="1"/>
</dbReference>
<dbReference type="Proteomes" id="UP000594364">
    <property type="component" value="Chromosome 2"/>
</dbReference>
<dbReference type="AlphaFoldDB" id="A0A7S9KP50"/>